<evidence type="ECO:0000313" key="1">
    <source>
        <dbReference type="EMBL" id="AFN37792.1"/>
    </source>
</evidence>
<reference evidence="2" key="1">
    <citation type="submission" date="2012-05" db="EMBL/GenBank/DDBJ databases">
        <authorList>
            <person name="Everding T.M."/>
            <person name="Alkanani M.S."/>
            <person name="Bell A.C."/>
            <person name="Bohner A."/>
            <person name="Burghgraef A.L."/>
            <person name="DeVries J.T."/>
            <person name="Hooker S.J."/>
            <person name="Jansma C.A."/>
            <person name="Lang J.M."/>
            <person name="Lin J.Y."/>
            <person name="Newhof J.T."/>
            <person name="Noyes I.C.B."/>
            <person name="Schultz L.N."/>
            <person name="Stewart S.L."/>
            <person name="VandeHaar P.S."/>
            <person name="Vasquez J.A."/>
            <person name="Veldkamp K.L."/>
            <person name="Venema K.M."/>
            <person name="Westra V.A."/>
            <person name="Wrobel K.E."/>
            <person name="Harris A.D."/>
            <person name="Wertz J.T."/>
            <person name="DeJong R.J."/>
            <person name="Buck G.A."/>
            <person name="Campbell R."/>
            <person name="Carvalho M.R."/>
            <person name="Johnson A."/>
            <person name="Kettlewell J.M."/>
            <person name="Lee V."/>
            <person name="Loviza R."/>
            <person name="Renner D."/>
            <person name="Serrano M.G."/>
            <person name="Voegtly L.J."/>
            <person name="Walstead R."/>
            <person name="Wang Y.P."/>
            <person name="Bradley K.W."/>
            <person name="Khaja R."/>
            <person name="Lewis M.F."/>
            <person name="Barker L.P."/>
            <person name="Asai D.J."/>
            <person name="Bowman C.A."/>
            <person name="Russell D.A."/>
            <person name="Pope W.H."/>
            <person name="Jacobs-Sera D."/>
            <person name="Hendrix R.W."/>
            <person name="Hatfull G.F."/>
        </authorList>
    </citation>
    <scope>NUCLEOTIDE SEQUENCE [LARGE SCALE GENOMIC DNA]</scope>
</reference>
<accession>I6X3F9</accession>
<organism evidence="1 2">
    <name type="scientific">Mycobacterium phage MacnCheese</name>
    <dbReference type="NCBI Taxonomy" id="2927982"/>
    <lineage>
        <taxon>Viruses</taxon>
        <taxon>Duplodnaviria</taxon>
        <taxon>Heunggongvirae</taxon>
        <taxon>Uroviricota</taxon>
        <taxon>Caudoviricetes</taxon>
        <taxon>Weiservirinae</taxon>
        <taxon>Keshuvirus</taxon>
        <taxon>Keshuvirus macncheese</taxon>
    </lineage>
</organism>
<dbReference type="KEGG" id="vg:40235413"/>
<sequence length="73" mass="8036">MTPTVGRIVHYQPFFTTEHEAEPRAAIVTAVNGDGTVNLFVFGPSLGDTLGLDSVRHACNDDPTEGRWNWPPR</sequence>
<dbReference type="GeneID" id="40235413"/>
<dbReference type="Proteomes" id="UP000009002">
    <property type="component" value="Segment"/>
</dbReference>
<keyword evidence="2" id="KW-1185">Reference proteome</keyword>
<name>I6X3F9_9CAUD</name>
<evidence type="ECO:0000313" key="2">
    <source>
        <dbReference type="Proteomes" id="UP000009002"/>
    </source>
</evidence>
<dbReference type="EMBL" id="JX042579">
    <property type="protein sequence ID" value="AFN37792.1"/>
    <property type="molecule type" value="Genomic_DNA"/>
</dbReference>
<protein>
    <submittedName>
        <fullName evidence="1">Uncharacterized protein</fullName>
    </submittedName>
</protein>
<gene>
    <name evidence="1" type="primary">2</name>
    <name evidence="1" type="ORF">MACNCHEESE_2</name>
</gene>
<proteinExistence type="predicted"/>
<dbReference type="RefSeq" id="YP_009638560.1">
    <property type="nucleotide sequence ID" value="NC_042338.1"/>
</dbReference>